<evidence type="ECO:0000313" key="1">
    <source>
        <dbReference type="EMBL" id="SNT07432.1"/>
    </source>
</evidence>
<dbReference type="AlphaFoldDB" id="A0A239JPF7"/>
<gene>
    <name evidence="1" type="ORF">SAMN05216252_113132</name>
</gene>
<accession>A0A239JPF7</accession>
<dbReference type="Gene3D" id="3.30.310.70">
    <property type="entry name" value="TT1751-like domain"/>
    <property type="match status" value="1"/>
</dbReference>
<sequence length="180" mass="20100">MAHNTTTTHPTIRALPRSVTRLEIPVGTNYKQFVARFEQAVPPLDYRRTFELVTERAPWSAVRRLADEGAPLGFMIYWKFDAQPLFGVAGDQARCTEYLMGNHTIAERMYRHDAGALMYAPLRITIHESPSGEAVFAIDRPSDTVSALGRPEITEVGRELDRKVGALLAHLGVPVPDELT</sequence>
<proteinExistence type="predicted"/>
<dbReference type="RefSeq" id="WP_089226080.1">
    <property type="nucleotide sequence ID" value="NZ_FZOF01000013.1"/>
</dbReference>
<name>A0A239JPF7_9ACTN</name>
<reference evidence="1 2" key="1">
    <citation type="submission" date="2017-06" db="EMBL/GenBank/DDBJ databases">
        <authorList>
            <person name="Kim H.J."/>
            <person name="Triplett B.A."/>
        </authorList>
    </citation>
    <scope>NUCLEOTIDE SEQUENCE [LARGE SCALE GENOMIC DNA]</scope>
    <source>
        <strain evidence="1 2">CGMCC 4.1858</strain>
    </source>
</reference>
<organism evidence="1 2">
    <name type="scientific">Actinacidiphila glaucinigra</name>
    <dbReference type="NCBI Taxonomy" id="235986"/>
    <lineage>
        <taxon>Bacteria</taxon>
        <taxon>Bacillati</taxon>
        <taxon>Actinomycetota</taxon>
        <taxon>Actinomycetes</taxon>
        <taxon>Kitasatosporales</taxon>
        <taxon>Streptomycetaceae</taxon>
        <taxon>Actinacidiphila</taxon>
    </lineage>
</organism>
<evidence type="ECO:0008006" key="3">
    <source>
        <dbReference type="Google" id="ProtNLM"/>
    </source>
</evidence>
<dbReference type="EMBL" id="FZOF01000013">
    <property type="protein sequence ID" value="SNT07432.1"/>
    <property type="molecule type" value="Genomic_DNA"/>
</dbReference>
<keyword evidence="2" id="KW-1185">Reference proteome</keyword>
<evidence type="ECO:0000313" key="2">
    <source>
        <dbReference type="Proteomes" id="UP000198280"/>
    </source>
</evidence>
<protein>
    <recommendedName>
        <fullName evidence="3">DUF302 domain-containing protein</fullName>
    </recommendedName>
</protein>
<dbReference type="InterPro" id="IPR035923">
    <property type="entry name" value="TT1751-like_sf"/>
</dbReference>
<dbReference type="OrthoDB" id="3358967at2"/>
<dbReference type="Proteomes" id="UP000198280">
    <property type="component" value="Unassembled WGS sequence"/>
</dbReference>
<dbReference type="SUPFAM" id="SSF103247">
    <property type="entry name" value="TT1751-like"/>
    <property type="match status" value="1"/>
</dbReference>